<dbReference type="PANTHER" id="PTHR21650:SF4">
    <property type="entry name" value="MEMBRALIN"/>
    <property type="match status" value="1"/>
</dbReference>
<proteinExistence type="predicted"/>
<organism evidence="1 2">
    <name type="scientific">Schistosoma japonicum</name>
    <name type="common">Blood fluke</name>
    <dbReference type="NCBI Taxonomy" id="6182"/>
    <lineage>
        <taxon>Eukaryota</taxon>
        <taxon>Metazoa</taxon>
        <taxon>Spiralia</taxon>
        <taxon>Lophotrochozoa</taxon>
        <taxon>Platyhelminthes</taxon>
        <taxon>Trematoda</taxon>
        <taxon>Digenea</taxon>
        <taxon>Strigeidida</taxon>
        <taxon>Schistosomatoidea</taxon>
        <taxon>Schistosomatidae</taxon>
        <taxon>Schistosoma</taxon>
    </lineage>
</organism>
<name>A0A4Z2CN65_SCHJA</name>
<feature type="non-terminal residue" evidence="1">
    <location>
        <position position="1"/>
    </location>
</feature>
<dbReference type="EMBL" id="SKCS01000506">
    <property type="protein sequence ID" value="TNN05723.1"/>
    <property type="molecule type" value="Genomic_DNA"/>
</dbReference>
<sequence length="123" mass="13794">DILRMFETNTPFRIPVAPFMTVILALVDPESNPCFGSKLSRFLMEEFLGYDDILISSVKYLLAGEELNGYLVNVISGQHYKLVMSQMSRSCYFSAGLIMLLFKYVGAKCGYIKKAKSLVSVNS</sequence>
<dbReference type="Pfam" id="PF09746">
    <property type="entry name" value="Membralin"/>
    <property type="match status" value="1"/>
</dbReference>
<dbReference type="OrthoDB" id="6779347at2759"/>
<comment type="caution">
    <text evidence="1">The sequence shown here is derived from an EMBL/GenBank/DDBJ whole genome shotgun (WGS) entry which is preliminary data.</text>
</comment>
<evidence type="ECO:0000313" key="1">
    <source>
        <dbReference type="EMBL" id="TNN05723.1"/>
    </source>
</evidence>
<dbReference type="GO" id="GO:1904294">
    <property type="term" value="P:positive regulation of ERAD pathway"/>
    <property type="evidence" value="ECO:0007669"/>
    <property type="project" value="TreeGrafter"/>
</dbReference>
<protein>
    <submittedName>
        <fullName evidence="1">Membralin</fullName>
    </submittedName>
</protein>
<gene>
    <name evidence="1" type="ORF">EWB00_008978</name>
</gene>
<accession>A0A4Z2CN65</accession>
<evidence type="ECO:0000313" key="2">
    <source>
        <dbReference type="Proteomes" id="UP000311919"/>
    </source>
</evidence>
<dbReference type="InterPro" id="IPR019144">
    <property type="entry name" value="Membralin"/>
</dbReference>
<dbReference type="PANTHER" id="PTHR21650">
    <property type="entry name" value="MEMBRALIN/KINETOCHORE PROTEIN NUF2"/>
    <property type="match status" value="1"/>
</dbReference>
<dbReference type="GO" id="GO:0005783">
    <property type="term" value="C:endoplasmic reticulum"/>
    <property type="evidence" value="ECO:0007669"/>
    <property type="project" value="TreeGrafter"/>
</dbReference>
<dbReference type="GO" id="GO:0034976">
    <property type="term" value="P:response to endoplasmic reticulum stress"/>
    <property type="evidence" value="ECO:0007669"/>
    <property type="project" value="TreeGrafter"/>
</dbReference>
<dbReference type="STRING" id="6182.A0A4Z2CN65"/>
<dbReference type="AlphaFoldDB" id="A0A4Z2CN65"/>
<dbReference type="Proteomes" id="UP000311919">
    <property type="component" value="Unassembled WGS sequence"/>
</dbReference>
<keyword evidence="2" id="KW-1185">Reference proteome</keyword>
<reference evidence="1 2" key="1">
    <citation type="submission" date="2019-03" db="EMBL/GenBank/DDBJ databases">
        <title>An improved genome assembly of the fluke Schistosoma japonicum.</title>
        <authorList>
            <person name="Hu W."/>
            <person name="Luo F."/>
            <person name="Yin M."/>
            <person name="Mo X."/>
            <person name="Sun C."/>
            <person name="Wu Q."/>
            <person name="Zhu B."/>
            <person name="Xiang M."/>
            <person name="Wang J."/>
            <person name="Wang Y."/>
            <person name="Zhang T."/>
            <person name="Xu B."/>
            <person name="Zheng H."/>
            <person name="Feng Z."/>
        </authorList>
    </citation>
    <scope>NUCLEOTIDE SEQUENCE [LARGE SCALE GENOMIC DNA]</scope>
    <source>
        <strain evidence="1">HuSjv2</strain>
        <tissue evidence="1">Worms</tissue>
    </source>
</reference>